<organism evidence="2 3">
    <name type="scientific">Kocuria atrinae</name>
    <dbReference type="NCBI Taxonomy" id="592377"/>
    <lineage>
        <taxon>Bacteria</taxon>
        <taxon>Bacillati</taxon>
        <taxon>Actinomycetota</taxon>
        <taxon>Actinomycetes</taxon>
        <taxon>Micrococcales</taxon>
        <taxon>Micrococcaceae</taxon>
        <taxon>Kocuria</taxon>
    </lineage>
</organism>
<gene>
    <name evidence="2" type="ORF">GCM10009824_14090</name>
</gene>
<keyword evidence="3" id="KW-1185">Reference proteome</keyword>
<sequence length="66" mass="6941">MRNNGTRTGEPGTDSPVNADNVERVRSLRPGKTARPNTGREAGNTKCVPADSILELADPAGLSFGF</sequence>
<evidence type="ECO:0000256" key="1">
    <source>
        <dbReference type="SAM" id="MobiDB-lite"/>
    </source>
</evidence>
<dbReference type="Proteomes" id="UP001500166">
    <property type="component" value="Unassembled WGS sequence"/>
</dbReference>
<comment type="caution">
    <text evidence="2">The sequence shown here is derived from an EMBL/GenBank/DDBJ whole genome shotgun (WGS) entry which is preliminary data.</text>
</comment>
<accession>A0ABN2XSC4</accession>
<feature type="region of interest" description="Disordered" evidence="1">
    <location>
        <begin position="1"/>
        <end position="46"/>
    </location>
</feature>
<protein>
    <submittedName>
        <fullName evidence="2">Uncharacterized protein</fullName>
    </submittedName>
</protein>
<dbReference type="EMBL" id="BAAAQA010000015">
    <property type="protein sequence ID" value="GAA2115861.1"/>
    <property type="molecule type" value="Genomic_DNA"/>
</dbReference>
<proteinExistence type="predicted"/>
<evidence type="ECO:0000313" key="2">
    <source>
        <dbReference type="EMBL" id="GAA2115861.1"/>
    </source>
</evidence>
<reference evidence="2 3" key="1">
    <citation type="journal article" date="2019" name="Int. J. Syst. Evol. Microbiol.">
        <title>The Global Catalogue of Microorganisms (GCM) 10K type strain sequencing project: providing services to taxonomists for standard genome sequencing and annotation.</title>
        <authorList>
            <consortium name="The Broad Institute Genomics Platform"/>
            <consortium name="The Broad Institute Genome Sequencing Center for Infectious Disease"/>
            <person name="Wu L."/>
            <person name="Ma J."/>
        </authorList>
    </citation>
    <scope>NUCLEOTIDE SEQUENCE [LARGE SCALE GENOMIC DNA]</scope>
    <source>
        <strain evidence="2 3">JCM 15914</strain>
    </source>
</reference>
<evidence type="ECO:0000313" key="3">
    <source>
        <dbReference type="Proteomes" id="UP001500166"/>
    </source>
</evidence>
<name>A0ABN2XSC4_9MICC</name>